<dbReference type="GO" id="GO:0008168">
    <property type="term" value="F:methyltransferase activity"/>
    <property type="evidence" value="ECO:0007669"/>
    <property type="project" value="UniProtKB-KW"/>
</dbReference>
<dbReference type="EMBL" id="JACIBS010000001">
    <property type="protein sequence ID" value="MBB3662688.1"/>
    <property type="molecule type" value="Genomic_DNA"/>
</dbReference>
<dbReference type="Gene3D" id="3.40.50.150">
    <property type="entry name" value="Vaccinia Virus protein VP39"/>
    <property type="match status" value="1"/>
</dbReference>
<protein>
    <submittedName>
        <fullName evidence="2">Cyclopropane fatty-acyl-phospholipid synthase-like methyltransferase</fullName>
    </submittedName>
</protein>
<dbReference type="AlphaFoldDB" id="A0A839XPB4"/>
<feature type="domain" description="Methyltransferase" evidence="1">
    <location>
        <begin position="23"/>
        <end position="125"/>
    </location>
</feature>
<dbReference type="RefSeq" id="WP_183780913.1">
    <property type="nucleotide sequence ID" value="NZ_JACIBS010000001.1"/>
</dbReference>
<accession>A0A839XPB4</accession>
<organism evidence="2 3">
    <name type="scientific">Prauserella sediminis</name>
    <dbReference type="NCBI Taxonomy" id="577680"/>
    <lineage>
        <taxon>Bacteria</taxon>
        <taxon>Bacillati</taxon>
        <taxon>Actinomycetota</taxon>
        <taxon>Actinomycetes</taxon>
        <taxon>Pseudonocardiales</taxon>
        <taxon>Pseudonocardiaceae</taxon>
        <taxon>Prauserella</taxon>
        <taxon>Prauserella salsuginis group</taxon>
    </lineage>
</organism>
<name>A0A839XPB4_9PSEU</name>
<dbReference type="Pfam" id="PF13649">
    <property type="entry name" value="Methyltransf_25"/>
    <property type="match status" value="1"/>
</dbReference>
<sequence length="145" mass="15357">MRSLSPRLTAIVDALPLTPGMRVLEIGGGTGAAAKAVAGRVGDGHILMIDRSATSIDQAWKGAAAEIDAGLMSVRRIAVEDFTLLPDEARFDLAFAVRVGALDGRHPATGRLALRRIADALTPRGRLFVDGGDPLRRLSLPHRDT</sequence>
<dbReference type="InterPro" id="IPR029063">
    <property type="entry name" value="SAM-dependent_MTases_sf"/>
</dbReference>
<keyword evidence="2" id="KW-0489">Methyltransferase</keyword>
<evidence type="ECO:0000259" key="1">
    <source>
        <dbReference type="Pfam" id="PF13649"/>
    </source>
</evidence>
<proteinExistence type="predicted"/>
<evidence type="ECO:0000313" key="3">
    <source>
        <dbReference type="Proteomes" id="UP000564573"/>
    </source>
</evidence>
<gene>
    <name evidence="2" type="ORF">FB384_001592</name>
</gene>
<keyword evidence="2" id="KW-0808">Transferase</keyword>
<dbReference type="Proteomes" id="UP000564573">
    <property type="component" value="Unassembled WGS sequence"/>
</dbReference>
<comment type="caution">
    <text evidence="2">The sequence shown here is derived from an EMBL/GenBank/DDBJ whole genome shotgun (WGS) entry which is preliminary data.</text>
</comment>
<dbReference type="GO" id="GO:0032259">
    <property type="term" value="P:methylation"/>
    <property type="evidence" value="ECO:0007669"/>
    <property type="project" value="UniProtKB-KW"/>
</dbReference>
<keyword evidence="3" id="KW-1185">Reference proteome</keyword>
<dbReference type="SUPFAM" id="SSF53335">
    <property type="entry name" value="S-adenosyl-L-methionine-dependent methyltransferases"/>
    <property type="match status" value="1"/>
</dbReference>
<dbReference type="InterPro" id="IPR041698">
    <property type="entry name" value="Methyltransf_25"/>
</dbReference>
<reference evidence="2 3" key="1">
    <citation type="submission" date="2020-08" db="EMBL/GenBank/DDBJ databases">
        <title>Sequencing the genomes of 1000 actinobacteria strains.</title>
        <authorList>
            <person name="Klenk H.-P."/>
        </authorList>
    </citation>
    <scope>NUCLEOTIDE SEQUENCE [LARGE SCALE GENOMIC DNA]</scope>
    <source>
        <strain evidence="2 3">DSM 45267</strain>
    </source>
</reference>
<evidence type="ECO:0000313" key="2">
    <source>
        <dbReference type="EMBL" id="MBB3662688.1"/>
    </source>
</evidence>